<comment type="caution">
    <text evidence="3">The sequence shown here is derived from an EMBL/GenBank/DDBJ whole genome shotgun (WGS) entry which is preliminary data.</text>
</comment>
<keyword evidence="2" id="KW-1133">Transmembrane helix</keyword>
<feature type="compositionally biased region" description="Gly residues" evidence="1">
    <location>
        <begin position="86"/>
        <end position="95"/>
    </location>
</feature>
<feature type="region of interest" description="Disordered" evidence="1">
    <location>
        <begin position="86"/>
        <end position="140"/>
    </location>
</feature>
<dbReference type="Proteomes" id="UP001480595">
    <property type="component" value="Unassembled WGS sequence"/>
</dbReference>
<evidence type="ECO:0000313" key="4">
    <source>
        <dbReference type="Proteomes" id="UP001480595"/>
    </source>
</evidence>
<evidence type="ECO:0000313" key="3">
    <source>
        <dbReference type="EMBL" id="KAK8076058.1"/>
    </source>
</evidence>
<dbReference type="RefSeq" id="XP_066719017.1">
    <property type="nucleotide sequence ID" value="XM_066854739.1"/>
</dbReference>
<feature type="compositionally biased region" description="Low complexity" evidence="1">
    <location>
        <begin position="114"/>
        <end position="124"/>
    </location>
</feature>
<keyword evidence="4" id="KW-1185">Reference proteome</keyword>
<keyword evidence="2" id="KW-0812">Transmembrane</keyword>
<accession>A0ABR1VXU0</accession>
<dbReference type="GeneID" id="92087802"/>
<gene>
    <name evidence="3" type="ORF">PG994_003330</name>
</gene>
<feature type="transmembrane region" description="Helical" evidence="2">
    <location>
        <begin position="64"/>
        <end position="84"/>
    </location>
</feature>
<organism evidence="3 4">
    <name type="scientific">Apiospora phragmitis</name>
    <dbReference type="NCBI Taxonomy" id="2905665"/>
    <lineage>
        <taxon>Eukaryota</taxon>
        <taxon>Fungi</taxon>
        <taxon>Dikarya</taxon>
        <taxon>Ascomycota</taxon>
        <taxon>Pezizomycotina</taxon>
        <taxon>Sordariomycetes</taxon>
        <taxon>Xylariomycetidae</taxon>
        <taxon>Amphisphaeriales</taxon>
        <taxon>Apiosporaceae</taxon>
        <taxon>Apiospora</taxon>
    </lineage>
</organism>
<reference evidence="3 4" key="1">
    <citation type="submission" date="2023-01" db="EMBL/GenBank/DDBJ databases">
        <title>Analysis of 21 Apiospora genomes using comparative genomics revels a genus with tremendous synthesis potential of carbohydrate active enzymes and secondary metabolites.</title>
        <authorList>
            <person name="Sorensen T."/>
        </authorList>
    </citation>
    <scope>NUCLEOTIDE SEQUENCE [LARGE SCALE GENOMIC DNA]</scope>
    <source>
        <strain evidence="3 4">CBS 135458</strain>
    </source>
</reference>
<sequence length="140" mass="14426">MSLPPKPYIVYHCRRHPLHVPPRPRPRPLGPRDAPLNVAGLIAVTTLPTARHGIGGGGGGESGLVLLLWLGLGLWLGGLGGAGLRVRRGGGGGGVNDPLVHKQQCGGEGPAPAPAARQQQTAQPSPDPVDDPEGRQILEP</sequence>
<proteinExistence type="predicted"/>
<dbReference type="EMBL" id="JAQQWL010000004">
    <property type="protein sequence ID" value="KAK8076058.1"/>
    <property type="molecule type" value="Genomic_DNA"/>
</dbReference>
<protein>
    <submittedName>
        <fullName evidence="3">Uncharacterized protein</fullName>
    </submittedName>
</protein>
<name>A0ABR1VXU0_9PEZI</name>
<evidence type="ECO:0000256" key="1">
    <source>
        <dbReference type="SAM" id="MobiDB-lite"/>
    </source>
</evidence>
<evidence type="ECO:0000256" key="2">
    <source>
        <dbReference type="SAM" id="Phobius"/>
    </source>
</evidence>
<keyword evidence="2" id="KW-0472">Membrane</keyword>